<evidence type="ECO:0000313" key="2">
    <source>
        <dbReference type="EMBL" id="CAL1709296.1"/>
    </source>
</evidence>
<organism evidence="2 3">
    <name type="scientific">Somion occarium</name>
    <dbReference type="NCBI Taxonomy" id="3059160"/>
    <lineage>
        <taxon>Eukaryota</taxon>
        <taxon>Fungi</taxon>
        <taxon>Dikarya</taxon>
        <taxon>Basidiomycota</taxon>
        <taxon>Agaricomycotina</taxon>
        <taxon>Agaricomycetes</taxon>
        <taxon>Polyporales</taxon>
        <taxon>Cerrenaceae</taxon>
        <taxon>Somion</taxon>
    </lineage>
</organism>
<reference evidence="3" key="1">
    <citation type="submission" date="2024-04" db="EMBL/GenBank/DDBJ databases">
        <authorList>
            <person name="Shaw F."/>
            <person name="Minotto A."/>
        </authorList>
    </citation>
    <scope>NUCLEOTIDE SEQUENCE [LARGE SCALE GENOMIC DNA]</scope>
</reference>
<accession>A0ABP1DN85</accession>
<gene>
    <name evidence="2" type="ORF">GFSPODELE1_LOCUS7282</name>
</gene>
<protein>
    <recommendedName>
        <fullName evidence="1">NADH:flavin oxidoreductase/NADH oxidase N-terminal domain-containing protein</fullName>
    </recommendedName>
</protein>
<dbReference type="InterPro" id="IPR045247">
    <property type="entry name" value="Oye-like"/>
</dbReference>
<dbReference type="InterPro" id="IPR013785">
    <property type="entry name" value="Aldolase_TIM"/>
</dbReference>
<dbReference type="InterPro" id="IPR001155">
    <property type="entry name" value="OxRdtase_FMN_N"/>
</dbReference>
<dbReference type="Pfam" id="PF00724">
    <property type="entry name" value="Oxidored_FMN"/>
    <property type="match status" value="1"/>
</dbReference>
<sequence>MSTSKLFLPIKVGDLTLHHRIVHAPLTRLRADSQHVHTHLGVEYYAQRASTSGTLIIGEASILSAKVGGYPIIPFMETHKQLSAWKKITDAVHEKSSFIFAQIVACGRTGDPDVLQAEGGFELTGPSDIPIKGRPNPRPLTVSEIKEFVQLFATVAANAMNVAGFDGVELHSANGYLLDQFLQDVSNNRTDEYGGSIENRVRFLLEVVDAVVKAIGPTKVGVRLSPWSDYNEMGMRDPIPTFSYLVSRLTELHPTLAYIHVIEPRVSGLGDRNVRVGESNDFIRNIWSPRPLISAGGYTRELAIAAADKAGDLIAFGRHFIANPDLPRRLIADVPLNRYDRSTFYAPGDPKGYIDYPFSDELKGKDVGL</sequence>
<keyword evidence="3" id="KW-1185">Reference proteome</keyword>
<proteinExistence type="predicted"/>
<dbReference type="Gene3D" id="3.20.20.70">
    <property type="entry name" value="Aldolase class I"/>
    <property type="match status" value="1"/>
</dbReference>
<evidence type="ECO:0000259" key="1">
    <source>
        <dbReference type="Pfam" id="PF00724"/>
    </source>
</evidence>
<dbReference type="SUPFAM" id="SSF51395">
    <property type="entry name" value="FMN-linked oxidoreductases"/>
    <property type="match status" value="1"/>
</dbReference>
<dbReference type="Proteomes" id="UP001497453">
    <property type="component" value="Chromosome 5"/>
</dbReference>
<dbReference type="EMBL" id="OZ037948">
    <property type="protein sequence ID" value="CAL1709296.1"/>
    <property type="molecule type" value="Genomic_DNA"/>
</dbReference>
<dbReference type="CDD" id="cd02933">
    <property type="entry name" value="OYE_like_FMN"/>
    <property type="match status" value="1"/>
</dbReference>
<evidence type="ECO:0000313" key="3">
    <source>
        <dbReference type="Proteomes" id="UP001497453"/>
    </source>
</evidence>
<name>A0ABP1DN85_9APHY</name>
<dbReference type="PANTHER" id="PTHR22893:SF91">
    <property type="entry name" value="NADPH DEHYDROGENASE 2-RELATED"/>
    <property type="match status" value="1"/>
</dbReference>
<feature type="domain" description="NADH:flavin oxidoreductase/NADH oxidase N-terminal" evidence="1">
    <location>
        <begin position="5"/>
        <end position="336"/>
    </location>
</feature>
<dbReference type="PANTHER" id="PTHR22893">
    <property type="entry name" value="NADH OXIDOREDUCTASE-RELATED"/>
    <property type="match status" value="1"/>
</dbReference>